<evidence type="ECO:0000256" key="3">
    <source>
        <dbReference type="ARBA" id="ARBA00038968"/>
    </source>
</evidence>
<evidence type="ECO:0000313" key="23">
    <source>
        <dbReference type="RefSeq" id="XP_006822199.1"/>
    </source>
</evidence>
<dbReference type="PRINTS" id="PR00081">
    <property type="entry name" value="GDHRDH"/>
</dbReference>
<proteinExistence type="inferred from homology"/>
<comment type="catalytic activity">
    <reaction evidence="20">
        <text>(15S)-hydroxy-(5Z,8Z,11Z,13E)-eicosatetraenoate + NAD(+) = 15-oxo-(5Z,8Z,11Z,13E)-eicosatetraenoate + NADH + H(+)</text>
        <dbReference type="Rhea" id="RHEA:23260"/>
        <dbReference type="ChEBI" id="CHEBI:15378"/>
        <dbReference type="ChEBI" id="CHEBI:57409"/>
        <dbReference type="ChEBI" id="CHEBI:57410"/>
        <dbReference type="ChEBI" id="CHEBI:57540"/>
        <dbReference type="ChEBI" id="CHEBI:57945"/>
        <dbReference type="EC" id="1.1.1.232"/>
    </reaction>
    <physiologicalReaction direction="left-to-right" evidence="20">
        <dbReference type="Rhea" id="RHEA:23261"/>
    </physiologicalReaction>
</comment>
<dbReference type="PANTHER" id="PTHR44229">
    <property type="entry name" value="15-HYDROXYPROSTAGLANDIN DEHYDROGENASE [NAD(+)]"/>
    <property type="match status" value="1"/>
</dbReference>
<evidence type="ECO:0000256" key="8">
    <source>
        <dbReference type="ARBA" id="ARBA00045705"/>
    </source>
</evidence>
<dbReference type="InterPro" id="IPR036291">
    <property type="entry name" value="NAD(P)-bd_dom_sf"/>
</dbReference>
<evidence type="ECO:0000313" key="22">
    <source>
        <dbReference type="Proteomes" id="UP000694865"/>
    </source>
</evidence>
<evidence type="ECO:0000256" key="9">
    <source>
        <dbReference type="ARBA" id="ARBA00047325"/>
    </source>
</evidence>
<comment type="catalytic activity">
    <reaction evidence="9">
        <text>prostaglandin E1 + NAD(+) = 15-oxoprostaglandin E1 + NADH + H(+)</text>
        <dbReference type="Rhea" id="RHEA:16477"/>
        <dbReference type="ChEBI" id="CHEBI:15378"/>
        <dbReference type="ChEBI" id="CHEBI:57397"/>
        <dbReference type="ChEBI" id="CHEBI:57401"/>
        <dbReference type="ChEBI" id="CHEBI:57540"/>
        <dbReference type="ChEBI" id="CHEBI:57945"/>
    </reaction>
    <physiologicalReaction direction="left-to-right" evidence="9">
        <dbReference type="Rhea" id="RHEA:16478"/>
    </physiologicalReaction>
</comment>
<evidence type="ECO:0000256" key="20">
    <source>
        <dbReference type="ARBA" id="ARBA00049151"/>
    </source>
</evidence>
<protein>
    <recommendedName>
        <fullName evidence="5">15-hydroxyprostaglandin dehydrogenase [NAD(+)]</fullName>
        <ecNumber evidence="3">1.1.1.141</ecNumber>
        <ecNumber evidence="4">1.1.1.232</ecNumber>
    </recommendedName>
    <alternativeName>
        <fullName evidence="7">Eicosanoid/docosanoid dehydrogenase [NAD(+)]</fullName>
    </alternativeName>
    <alternativeName>
        <fullName evidence="6">Prostaglandin dehydrogenase 1</fullName>
    </alternativeName>
</protein>
<dbReference type="RefSeq" id="XP_006822199.1">
    <property type="nucleotide sequence ID" value="XM_006822136.1"/>
</dbReference>
<evidence type="ECO:0000256" key="19">
    <source>
        <dbReference type="ARBA" id="ARBA00048921"/>
    </source>
</evidence>
<comment type="catalytic activity">
    <reaction evidence="16">
        <text>lipoxin A4 + NAD(+) = 15-oxo-(5S,6R)-dihydroxy-(7E,9E,11Z,13E)-eicosatetraenoate + NADH + H(+)</text>
        <dbReference type="Rhea" id="RHEA:41572"/>
        <dbReference type="ChEBI" id="CHEBI:15378"/>
        <dbReference type="ChEBI" id="CHEBI:57540"/>
        <dbReference type="ChEBI" id="CHEBI:57945"/>
        <dbReference type="ChEBI" id="CHEBI:67026"/>
        <dbReference type="ChEBI" id="CHEBI:78311"/>
    </reaction>
    <physiologicalReaction direction="left-to-right" evidence="16">
        <dbReference type="Rhea" id="RHEA:41573"/>
    </physiologicalReaction>
</comment>
<evidence type="ECO:0000256" key="21">
    <source>
        <dbReference type="ARBA" id="ARBA00049188"/>
    </source>
</evidence>
<evidence type="ECO:0000256" key="16">
    <source>
        <dbReference type="ARBA" id="ARBA00048535"/>
    </source>
</evidence>
<name>A0ABM0MQA8_SACKO</name>
<sequence>MEYSEKVGLITGGAEGIGRGIAERLLMNGIKGVCIIDVNKDLGEETTQYFKTQFGHGRTLFIHCDVTSKTSLRDAFKKTKECYDRIDIVCNNAGIVNELEWQTMMHVNLFAVIEGTYLGLEFMGTQHGGFGGTVINVSSSNGDQYTIHIKLRPLTGTGFCDVNRSLPTLSIVVQRDDIKSHLHNLGDPS</sequence>
<dbReference type="InterPro" id="IPR002347">
    <property type="entry name" value="SDR_fam"/>
</dbReference>
<evidence type="ECO:0000256" key="10">
    <source>
        <dbReference type="ARBA" id="ARBA00047672"/>
    </source>
</evidence>
<dbReference type="GeneID" id="102803162"/>
<reference evidence="23" key="1">
    <citation type="submission" date="2025-08" db="UniProtKB">
        <authorList>
            <consortium name="RefSeq"/>
        </authorList>
    </citation>
    <scope>IDENTIFICATION</scope>
    <source>
        <tissue evidence="23">Testes</tissue>
    </source>
</reference>
<dbReference type="Pfam" id="PF00106">
    <property type="entry name" value="adh_short"/>
    <property type="match status" value="1"/>
</dbReference>
<evidence type="ECO:0000256" key="15">
    <source>
        <dbReference type="ARBA" id="ARBA00048393"/>
    </source>
</evidence>
<comment type="function">
    <text evidence="8">Catalyzes the NAD-dependent dehydrogenation (oxidation) of a broad array of hydroxylated polyunsaturated fatty acids (mainly eicosanoids and docosanoids, including prostaglandins, lipoxins and resolvins), yielding their corresponding keto (oxo) metabolites. Decreases the levels of the pro-proliferative prostaglandins such as prostaglandin E2 (whose activity is increased in cancer because of an increase in the expression of cyclooxygenase 2) and generates oxo-fatty acid products that can profoundly influence cell function by abrogating pro-inflammatory cytokine expression. Converts resolvins E1, D1 and D2 to their oxo products, which represents a mode of resolvin inactivation. Resolvin E1 plays important roles during the resolution phase of acute inflammation, while resolvins D1 and D2 have a unique role in obesity-induced adipose inflammation.</text>
</comment>
<evidence type="ECO:0000256" key="7">
    <source>
        <dbReference type="ARBA" id="ARBA00042026"/>
    </source>
</evidence>
<evidence type="ECO:0000256" key="11">
    <source>
        <dbReference type="ARBA" id="ARBA00048008"/>
    </source>
</evidence>
<comment type="catalytic activity">
    <reaction evidence="11">
        <text>14-hydroxy-(4Z,7Z,10Z,12E,16Z,19Z)-docosahexaenoate + NAD(+) = 14-oxo-(4Z,7Z,10Z,12E,16Z,19Z)-docosahexaenoate + NADH + H(+)</text>
        <dbReference type="Rhea" id="RHEA:48952"/>
        <dbReference type="ChEBI" id="CHEBI:15378"/>
        <dbReference type="ChEBI" id="CHEBI:57540"/>
        <dbReference type="ChEBI" id="CHEBI:57945"/>
        <dbReference type="ChEBI" id="CHEBI:90866"/>
        <dbReference type="ChEBI" id="CHEBI:90867"/>
    </reaction>
    <physiologicalReaction direction="left-to-right" evidence="11">
        <dbReference type="Rhea" id="RHEA:48953"/>
    </physiologicalReaction>
</comment>
<evidence type="ECO:0000256" key="4">
    <source>
        <dbReference type="ARBA" id="ARBA00039060"/>
    </source>
</evidence>
<accession>A0ABM0MQA8</accession>
<evidence type="ECO:0000256" key="6">
    <source>
        <dbReference type="ARBA" id="ARBA00041812"/>
    </source>
</evidence>
<evidence type="ECO:0000256" key="2">
    <source>
        <dbReference type="ARBA" id="ARBA00023002"/>
    </source>
</evidence>
<comment type="similarity">
    <text evidence="1">Belongs to the short-chain dehydrogenases/reductases (SDR) family.</text>
</comment>
<evidence type="ECO:0000256" key="17">
    <source>
        <dbReference type="ARBA" id="ARBA00048611"/>
    </source>
</evidence>
<comment type="catalytic activity">
    <reaction evidence="13">
        <text>(11R)-hydroxy-(5Z,8Z,12E,14Z)-eicosatetraenoate + NAD(+) = 11-oxo-(5Z,8Z,12E,14Z)-eicosatetraenoate + NADH + H(+)</text>
        <dbReference type="Rhea" id="RHEA:48640"/>
        <dbReference type="ChEBI" id="CHEBI:15378"/>
        <dbReference type="ChEBI" id="CHEBI:57540"/>
        <dbReference type="ChEBI" id="CHEBI:57945"/>
        <dbReference type="ChEBI" id="CHEBI:78836"/>
        <dbReference type="ChEBI" id="CHEBI:90697"/>
    </reaction>
    <physiologicalReaction direction="left-to-right" evidence="13">
        <dbReference type="Rhea" id="RHEA:48641"/>
    </physiologicalReaction>
</comment>
<comment type="catalytic activity">
    <reaction evidence="10">
        <text>resolvin D1 + NAD(+) = 8-oxoresolvin D1 + NADH + H(+)</text>
        <dbReference type="Rhea" id="RHEA:50124"/>
        <dbReference type="ChEBI" id="CHEBI:15378"/>
        <dbReference type="ChEBI" id="CHEBI:57540"/>
        <dbReference type="ChEBI" id="CHEBI:57945"/>
        <dbReference type="ChEBI" id="CHEBI:132079"/>
        <dbReference type="ChEBI" id="CHEBI:132080"/>
    </reaction>
    <physiologicalReaction direction="left-to-right" evidence="10">
        <dbReference type="Rhea" id="RHEA:50125"/>
    </physiologicalReaction>
</comment>
<comment type="catalytic activity">
    <reaction evidence="15">
        <text>resolvin D2 + NAD(+) = 7-oxoresolvin D2 + NADH + H(+)</text>
        <dbReference type="Rhea" id="RHEA:53584"/>
        <dbReference type="ChEBI" id="CHEBI:15378"/>
        <dbReference type="ChEBI" id="CHEBI:57540"/>
        <dbReference type="ChEBI" id="CHEBI:57945"/>
        <dbReference type="ChEBI" id="CHEBI:133367"/>
        <dbReference type="ChEBI" id="CHEBI:137497"/>
    </reaction>
    <physiologicalReaction direction="left-to-right" evidence="15">
        <dbReference type="Rhea" id="RHEA:53585"/>
    </physiologicalReaction>
</comment>
<comment type="catalytic activity">
    <reaction evidence="19">
        <text>resolvin D2 + NAD(+) = 16-oxoresolvin D2 + NADH + H(+)</text>
        <dbReference type="Rhea" id="RHEA:53588"/>
        <dbReference type="ChEBI" id="CHEBI:15378"/>
        <dbReference type="ChEBI" id="CHEBI:57540"/>
        <dbReference type="ChEBI" id="CHEBI:57945"/>
        <dbReference type="ChEBI" id="CHEBI:133367"/>
        <dbReference type="ChEBI" id="CHEBI:137498"/>
    </reaction>
    <physiologicalReaction direction="left-to-right" evidence="19">
        <dbReference type="Rhea" id="RHEA:53589"/>
    </physiologicalReaction>
</comment>
<dbReference type="Gene3D" id="3.40.50.720">
    <property type="entry name" value="NAD(P)-binding Rossmann-like Domain"/>
    <property type="match status" value="1"/>
</dbReference>
<evidence type="ECO:0000256" key="12">
    <source>
        <dbReference type="ARBA" id="ARBA00048140"/>
    </source>
</evidence>
<keyword evidence="22" id="KW-1185">Reference proteome</keyword>
<evidence type="ECO:0000256" key="13">
    <source>
        <dbReference type="ARBA" id="ARBA00048144"/>
    </source>
</evidence>
<evidence type="ECO:0000256" key="18">
    <source>
        <dbReference type="ARBA" id="ARBA00048739"/>
    </source>
</evidence>
<comment type="catalytic activity">
    <reaction evidence="12">
        <text>15-oxo-(5S,6R)-dihydroxy-(7E,9E,11Z)-eicosatrienoate + NADH + H(+) = (5S,6R,15S)-trihydroxy-(7E,9E,11Z)-eicosatrienoate + NAD(+)</text>
        <dbReference type="Rhea" id="RHEA:41596"/>
        <dbReference type="ChEBI" id="CHEBI:15378"/>
        <dbReference type="ChEBI" id="CHEBI:57540"/>
        <dbReference type="ChEBI" id="CHEBI:57945"/>
        <dbReference type="ChEBI" id="CHEBI:78325"/>
        <dbReference type="ChEBI" id="CHEBI:78329"/>
    </reaction>
    <physiologicalReaction direction="left-to-right" evidence="12">
        <dbReference type="Rhea" id="RHEA:41597"/>
    </physiologicalReaction>
</comment>
<gene>
    <name evidence="23" type="primary">LOC102803162</name>
</gene>
<evidence type="ECO:0000256" key="14">
    <source>
        <dbReference type="ARBA" id="ARBA00048170"/>
    </source>
</evidence>
<comment type="catalytic activity">
    <reaction evidence="17">
        <text>prostaglandin A1 + NAD(+) = 15-oxo-prostaglandin A1 + NADH + H(+)</text>
        <dbReference type="Rhea" id="RHEA:41263"/>
        <dbReference type="ChEBI" id="CHEBI:15378"/>
        <dbReference type="ChEBI" id="CHEBI:57398"/>
        <dbReference type="ChEBI" id="CHEBI:57540"/>
        <dbReference type="ChEBI" id="CHEBI:57945"/>
        <dbReference type="ChEBI" id="CHEBI:85072"/>
    </reaction>
    <physiologicalReaction direction="left-to-right" evidence="17">
        <dbReference type="Rhea" id="RHEA:41264"/>
    </physiologicalReaction>
</comment>
<evidence type="ECO:0000256" key="1">
    <source>
        <dbReference type="ARBA" id="ARBA00006484"/>
    </source>
</evidence>
<dbReference type="Proteomes" id="UP000694865">
    <property type="component" value="Unplaced"/>
</dbReference>
<keyword evidence="2" id="KW-0560">Oxidoreductase</keyword>
<dbReference type="SUPFAM" id="SSF51735">
    <property type="entry name" value="NAD(P)-binding Rossmann-fold domains"/>
    <property type="match status" value="1"/>
</dbReference>
<comment type="catalytic activity">
    <reaction evidence="14">
        <text>resolvin D1 + NAD(+) = 17-oxoresolvin D1 + NADH + H(+)</text>
        <dbReference type="Rhea" id="RHEA:50128"/>
        <dbReference type="ChEBI" id="CHEBI:15378"/>
        <dbReference type="ChEBI" id="CHEBI:57540"/>
        <dbReference type="ChEBI" id="CHEBI:57945"/>
        <dbReference type="ChEBI" id="CHEBI:132079"/>
        <dbReference type="ChEBI" id="CHEBI:132081"/>
    </reaction>
    <physiologicalReaction direction="left-to-right" evidence="14">
        <dbReference type="Rhea" id="RHEA:50129"/>
    </physiologicalReaction>
</comment>
<comment type="catalytic activity">
    <reaction evidence="21">
        <text>resolvin E1 + NAD(+) = 18-oxo-resolvin E1 + NADH + H(+)</text>
        <dbReference type="Rhea" id="RHEA:49244"/>
        <dbReference type="ChEBI" id="CHEBI:15378"/>
        <dbReference type="ChEBI" id="CHEBI:57540"/>
        <dbReference type="ChEBI" id="CHEBI:57945"/>
        <dbReference type="ChEBI" id="CHEBI:91000"/>
        <dbReference type="ChEBI" id="CHEBI:91001"/>
    </reaction>
    <physiologicalReaction direction="left-to-right" evidence="21">
        <dbReference type="Rhea" id="RHEA:49245"/>
    </physiologicalReaction>
</comment>
<organism evidence="22 23">
    <name type="scientific">Saccoglossus kowalevskii</name>
    <name type="common">Acorn worm</name>
    <dbReference type="NCBI Taxonomy" id="10224"/>
    <lineage>
        <taxon>Eukaryota</taxon>
        <taxon>Metazoa</taxon>
        <taxon>Hemichordata</taxon>
        <taxon>Enteropneusta</taxon>
        <taxon>Harrimaniidae</taxon>
        <taxon>Saccoglossus</taxon>
    </lineage>
</organism>
<dbReference type="EC" id="1.1.1.232" evidence="4"/>
<evidence type="ECO:0000256" key="5">
    <source>
        <dbReference type="ARBA" id="ARBA00040276"/>
    </source>
</evidence>
<dbReference type="EC" id="1.1.1.141" evidence="3"/>
<dbReference type="PANTHER" id="PTHR44229:SF4">
    <property type="entry name" value="15-HYDROXYPROSTAGLANDIN DEHYDROGENASE [NAD(+)]"/>
    <property type="match status" value="1"/>
</dbReference>
<comment type="catalytic activity">
    <reaction evidence="18">
        <text>prostaglandin E2 + NAD(+) = 15-oxoprostaglandin E2 + NADH + H(+)</text>
        <dbReference type="Rhea" id="RHEA:11876"/>
        <dbReference type="ChEBI" id="CHEBI:15378"/>
        <dbReference type="ChEBI" id="CHEBI:57400"/>
        <dbReference type="ChEBI" id="CHEBI:57540"/>
        <dbReference type="ChEBI" id="CHEBI:57945"/>
        <dbReference type="ChEBI" id="CHEBI:606564"/>
        <dbReference type="EC" id="1.1.1.141"/>
    </reaction>
    <physiologicalReaction direction="left-to-right" evidence="18">
        <dbReference type="Rhea" id="RHEA:11877"/>
    </physiologicalReaction>
</comment>